<evidence type="ECO:0000256" key="3">
    <source>
        <dbReference type="ARBA" id="ARBA00023004"/>
    </source>
</evidence>
<dbReference type="SMART" id="SM01117">
    <property type="entry name" value="Cyt-b5"/>
    <property type="match status" value="1"/>
</dbReference>
<dbReference type="FunFam" id="3.10.120.10:FF:000001">
    <property type="entry name" value="Cytochrome b5 reductase 4"/>
    <property type="match status" value="1"/>
</dbReference>
<evidence type="ECO:0000256" key="4">
    <source>
        <dbReference type="SAM" id="MobiDB-lite"/>
    </source>
</evidence>
<dbReference type="GO" id="GO:0020037">
    <property type="term" value="F:heme binding"/>
    <property type="evidence" value="ECO:0007669"/>
    <property type="project" value="TreeGrafter"/>
</dbReference>
<dbReference type="PANTHER" id="PTHR46237:SF1">
    <property type="entry name" value="CYTOCHROME B5 REDUCTASE 4"/>
    <property type="match status" value="1"/>
</dbReference>
<dbReference type="InterPro" id="IPR051872">
    <property type="entry name" value="Cytochrome_b5/Flavoprotein_Rdt"/>
</dbReference>
<keyword evidence="1" id="KW-0349">Heme</keyword>
<dbReference type="PANTHER" id="PTHR46237">
    <property type="entry name" value="CYTOCHROME B5 REDUCTASE 4 FAMILY MEMBER"/>
    <property type="match status" value="1"/>
</dbReference>
<proteinExistence type="predicted"/>
<feature type="compositionally biased region" description="Pro residues" evidence="4">
    <location>
        <begin position="133"/>
        <end position="151"/>
    </location>
</feature>
<gene>
    <name evidence="6" type="ORF">CDV31_000018</name>
</gene>
<dbReference type="Pfam" id="PF00173">
    <property type="entry name" value="Cyt-b5"/>
    <property type="match status" value="1"/>
</dbReference>
<evidence type="ECO:0000313" key="7">
    <source>
        <dbReference type="Proteomes" id="UP000288429"/>
    </source>
</evidence>
<feature type="region of interest" description="Disordered" evidence="4">
    <location>
        <begin position="40"/>
        <end position="260"/>
    </location>
</feature>
<dbReference type="GO" id="GO:0046872">
    <property type="term" value="F:metal ion binding"/>
    <property type="evidence" value="ECO:0007669"/>
    <property type="project" value="UniProtKB-KW"/>
</dbReference>
<name>A0A428V372_9HYPO</name>
<feature type="compositionally biased region" description="Pro residues" evidence="4">
    <location>
        <begin position="182"/>
        <end position="195"/>
    </location>
</feature>
<evidence type="ECO:0000259" key="5">
    <source>
        <dbReference type="PROSITE" id="PS50255"/>
    </source>
</evidence>
<keyword evidence="2" id="KW-0479">Metal-binding</keyword>
<evidence type="ECO:0000313" key="6">
    <source>
        <dbReference type="EMBL" id="RSM20971.1"/>
    </source>
</evidence>
<feature type="domain" description="Cytochrome b5 heme-binding" evidence="5">
    <location>
        <begin position="267"/>
        <end position="345"/>
    </location>
</feature>
<dbReference type="InterPro" id="IPR001199">
    <property type="entry name" value="Cyt_B5-like_heme/steroid-bd"/>
</dbReference>
<protein>
    <recommendedName>
        <fullName evidence="5">Cytochrome b5 heme-binding domain-containing protein</fullName>
    </recommendedName>
</protein>
<evidence type="ECO:0000256" key="2">
    <source>
        <dbReference type="ARBA" id="ARBA00022723"/>
    </source>
</evidence>
<dbReference type="Proteomes" id="UP000288429">
    <property type="component" value="Unassembled WGS sequence"/>
</dbReference>
<feature type="compositionally biased region" description="Basic and acidic residues" evidence="4">
    <location>
        <begin position="74"/>
        <end position="108"/>
    </location>
</feature>
<dbReference type="SUPFAM" id="SSF55856">
    <property type="entry name" value="Cytochrome b5-like heme/steroid binding domain"/>
    <property type="match status" value="1"/>
</dbReference>
<accession>A0A428V372</accession>
<comment type="caution">
    <text evidence="6">The sequence shown here is derived from an EMBL/GenBank/DDBJ whole genome shotgun (WGS) entry which is preliminary data.</text>
</comment>
<dbReference type="AlphaFoldDB" id="A0A428V372"/>
<organism evidence="6 7">
    <name type="scientific">Fusarium ambrosium</name>
    <dbReference type="NCBI Taxonomy" id="131363"/>
    <lineage>
        <taxon>Eukaryota</taxon>
        <taxon>Fungi</taxon>
        <taxon>Dikarya</taxon>
        <taxon>Ascomycota</taxon>
        <taxon>Pezizomycotina</taxon>
        <taxon>Sordariomycetes</taxon>
        <taxon>Hypocreomycetidae</taxon>
        <taxon>Hypocreales</taxon>
        <taxon>Nectriaceae</taxon>
        <taxon>Fusarium</taxon>
        <taxon>Fusarium solani species complex</taxon>
    </lineage>
</organism>
<dbReference type="Gene3D" id="3.10.120.10">
    <property type="entry name" value="Cytochrome b5-like heme/steroid binding domain"/>
    <property type="match status" value="1"/>
</dbReference>
<keyword evidence="7" id="KW-1185">Reference proteome</keyword>
<keyword evidence="3" id="KW-0408">Iron</keyword>
<sequence>MGVIGISLIVASVVWVIIRPPSWIPSPLQILLRWRGSPPATITGSKTDPSRADADSGSDMGPSASPGPRVLVSLDHEVEPALRTRTDPADKPVDRTTRASSSDPDRLHQPLGQGLVARSSQKSQPAKDDTASMPPPPLPKIVSQPPPPPTIAEPDEQTTPKATAVSDPPSLPVPTFSLDNAPPAPSSHPAPPRNPTFPAANSAQRARGPVPNRGPASSGLAPPPTHSTKPSKPSRKVLLTPGHSPLDWARISGPNSDLRGVDPSTPYLRVTPSMLKIQTGRKGKDAWMALNGKVYNITPYADFHPGGVPELLRGAGRDGTKLFGEIHPWVNYETMLSACLVGLLVEESEGTENQMDGMD</sequence>
<dbReference type="EMBL" id="NIZV01000001">
    <property type="protein sequence ID" value="RSM20971.1"/>
    <property type="molecule type" value="Genomic_DNA"/>
</dbReference>
<evidence type="ECO:0000256" key="1">
    <source>
        <dbReference type="ARBA" id="ARBA00022617"/>
    </source>
</evidence>
<dbReference type="GO" id="GO:0004128">
    <property type="term" value="F:cytochrome-b5 reductase activity, acting on NAD(P)H"/>
    <property type="evidence" value="ECO:0007669"/>
    <property type="project" value="TreeGrafter"/>
</dbReference>
<dbReference type="InterPro" id="IPR036400">
    <property type="entry name" value="Cyt_B5-like_heme/steroid_sf"/>
</dbReference>
<dbReference type="GO" id="GO:0005737">
    <property type="term" value="C:cytoplasm"/>
    <property type="evidence" value="ECO:0007669"/>
    <property type="project" value="TreeGrafter"/>
</dbReference>
<reference evidence="6 7" key="1">
    <citation type="submission" date="2017-06" db="EMBL/GenBank/DDBJ databases">
        <title>Cmopartive genomic analysis of Ambrosia Fusariam Clade fungi.</title>
        <authorList>
            <person name="Stajich J.E."/>
            <person name="Carrillo J."/>
            <person name="Kijimoto T."/>
            <person name="Eskalen A."/>
            <person name="O'Donnell K."/>
            <person name="Kasson M."/>
        </authorList>
    </citation>
    <scope>NUCLEOTIDE SEQUENCE [LARGE SCALE GENOMIC DNA]</scope>
    <source>
        <strain evidence="6 7">NRRL 20438</strain>
    </source>
</reference>
<dbReference type="PROSITE" id="PS50255">
    <property type="entry name" value="CYTOCHROME_B5_2"/>
    <property type="match status" value="1"/>
</dbReference>